<organism evidence="3 4">
    <name type="scientific">Natrinema pallidum</name>
    <dbReference type="NCBI Taxonomy" id="69527"/>
    <lineage>
        <taxon>Archaea</taxon>
        <taxon>Methanobacteriati</taxon>
        <taxon>Methanobacteriota</taxon>
        <taxon>Stenosarchaea group</taxon>
        <taxon>Halobacteria</taxon>
        <taxon>Halobacteriales</taxon>
        <taxon>Natrialbaceae</taxon>
        <taxon>Natrinema</taxon>
    </lineage>
</organism>
<protein>
    <submittedName>
        <fullName evidence="3">ATP-binding protein</fullName>
    </submittedName>
</protein>
<dbReference type="GeneID" id="96155752"/>
<evidence type="ECO:0000259" key="2">
    <source>
        <dbReference type="Pfam" id="PF18545"/>
    </source>
</evidence>
<feature type="compositionally biased region" description="Basic and acidic residues" evidence="1">
    <location>
        <begin position="1"/>
        <end position="10"/>
    </location>
</feature>
<keyword evidence="3" id="KW-0547">Nucleotide-binding</keyword>
<dbReference type="Pfam" id="PF18545">
    <property type="entry name" value="HalOD1"/>
    <property type="match status" value="1"/>
</dbReference>
<keyword evidence="4" id="KW-1185">Reference proteome</keyword>
<evidence type="ECO:0000313" key="4">
    <source>
        <dbReference type="Proteomes" id="UP000307562"/>
    </source>
</evidence>
<dbReference type="RefSeq" id="WP_138653053.1">
    <property type="nucleotide sequence ID" value="NZ_CP040637.1"/>
</dbReference>
<proteinExistence type="predicted"/>
<feature type="domain" description="Halobacterial output" evidence="2">
    <location>
        <begin position="25"/>
        <end position="92"/>
    </location>
</feature>
<evidence type="ECO:0000313" key="3">
    <source>
        <dbReference type="EMBL" id="QCW03036.1"/>
    </source>
</evidence>
<evidence type="ECO:0000256" key="1">
    <source>
        <dbReference type="SAM" id="MobiDB-lite"/>
    </source>
</evidence>
<accession>A0A4P9TE44</accession>
<dbReference type="InterPro" id="IPR040624">
    <property type="entry name" value="HalOD1"/>
</dbReference>
<name>A0A4P9TE44_9EURY</name>
<dbReference type="GO" id="GO:0005524">
    <property type="term" value="F:ATP binding"/>
    <property type="evidence" value="ECO:0007669"/>
    <property type="project" value="UniProtKB-KW"/>
</dbReference>
<reference evidence="4" key="1">
    <citation type="submission" date="2019-05" db="EMBL/GenBank/DDBJ databases">
        <title>Complete Genome Sequence and Methylation Pattern of the Halophilic Archaeon Natrinema pallidum BOL6-1.</title>
        <authorList>
            <person name="DasSarma P."/>
            <person name="DasSarma B.P."/>
            <person name="DasSarma S.L."/>
            <person name="Martinez F.L."/>
            <person name="Guzman D."/>
            <person name="Roberts R.J."/>
            <person name="DasSarma S."/>
        </authorList>
    </citation>
    <scope>NUCLEOTIDE SEQUENCE [LARGE SCALE GENOMIC DNA]</scope>
    <source>
        <strain evidence="4">BOL6-1</strain>
    </source>
</reference>
<feature type="region of interest" description="Disordered" evidence="1">
    <location>
        <begin position="1"/>
        <end position="25"/>
    </location>
</feature>
<sequence>MTDFQNHDVDGADGGTPFVTERKSSETTVQAILRGITTITGVDETELDPLYDAVAVEALTALVEHGDRPIRVTFGYEGHTVVVDGDGSIRIVDDPPRNPPAGSD</sequence>
<gene>
    <name evidence="3" type="ORF">FGF80_07195</name>
</gene>
<dbReference type="EMBL" id="CP040637">
    <property type="protein sequence ID" value="QCW03036.1"/>
    <property type="molecule type" value="Genomic_DNA"/>
</dbReference>
<dbReference type="AlphaFoldDB" id="A0A4P9TE44"/>
<keyword evidence="3" id="KW-0067">ATP-binding</keyword>
<dbReference type="KEGG" id="npl:FGF80_07195"/>
<dbReference type="Proteomes" id="UP000307562">
    <property type="component" value="Chromosome"/>
</dbReference>